<evidence type="ECO:0000256" key="1">
    <source>
        <dbReference type="SAM" id="MobiDB-lite"/>
    </source>
</evidence>
<organism evidence="2 3">
    <name type="scientific">Astyanax mexicanus</name>
    <name type="common">Blind cave fish</name>
    <name type="synonym">Astyanax fasciatus mexicanus</name>
    <dbReference type="NCBI Taxonomy" id="7994"/>
    <lineage>
        <taxon>Eukaryota</taxon>
        <taxon>Metazoa</taxon>
        <taxon>Chordata</taxon>
        <taxon>Craniata</taxon>
        <taxon>Vertebrata</taxon>
        <taxon>Euteleostomi</taxon>
        <taxon>Actinopterygii</taxon>
        <taxon>Neopterygii</taxon>
        <taxon>Teleostei</taxon>
        <taxon>Ostariophysi</taxon>
        <taxon>Characiformes</taxon>
        <taxon>Characoidei</taxon>
        <taxon>Acestrorhamphidae</taxon>
        <taxon>Acestrorhamphinae</taxon>
        <taxon>Astyanax</taxon>
    </lineage>
</organism>
<dbReference type="AlphaFoldDB" id="A0A8T2MC52"/>
<dbReference type="Proteomes" id="UP000752171">
    <property type="component" value="Unassembled WGS sequence"/>
</dbReference>
<comment type="caution">
    <text evidence="2">The sequence shown here is derived from an EMBL/GenBank/DDBJ whole genome shotgun (WGS) entry which is preliminary data.</text>
</comment>
<evidence type="ECO:0000313" key="2">
    <source>
        <dbReference type="EMBL" id="KAG9279435.1"/>
    </source>
</evidence>
<feature type="region of interest" description="Disordered" evidence="1">
    <location>
        <begin position="123"/>
        <end position="143"/>
    </location>
</feature>
<feature type="region of interest" description="Disordered" evidence="1">
    <location>
        <begin position="1"/>
        <end position="62"/>
    </location>
</feature>
<protein>
    <submittedName>
        <fullName evidence="2">Uncharacterized protein</fullName>
    </submittedName>
</protein>
<accession>A0A8T2MC52</accession>
<feature type="compositionally biased region" description="Basic and acidic residues" evidence="1">
    <location>
        <begin position="8"/>
        <end position="27"/>
    </location>
</feature>
<gene>
    <name evidence="2" type="ORF">AMEX_G4955</name>
</gene>
<feature type="compositionally biased region" description="Basic and acidic residues" evidence="1">
    <location>
        <begin position="34"/>
        <end position="48"/>
    </location>
</feature>
<name>A0A8T2MC52_ASTMX</name>
<sequence length="378" mass="43723">MESTQRARAHETSKFRKNKTTTDDAKWVKKHKHVDTGGKTKATEENGRKRFKSSSSFSDDCDELKVQNSEDSINGSEAADLFDKDRKEENKGNLLMCLSLNAEEMVKTEFWPPNWKDTFTLSHKSDGSSNAQEDSNTTHTITMQDGTEVYTSWQKDKAIPEIKRIADLGQEIQKDDGQITETITPRSGPSIKVYQNSGFHHYVQYIMFLIITWPQKEDVHISIGKYVLRLQKKDFYVVPLYEYSDGHHQIIQFDERKLSYAKLRPTTDFSKKYSETLFNYIMGNQKKVSSFVRSPEDAIAVAAVLFSEVIRNPEMFFHNFVLMHLLKSWDDFHYKHPMLTGGSWKHKASRENPPKKVTQKTQKNLEEFMKKVLSAIPG</sequence>
<reference evidence="2 3" key="1">
    <citation type="submission" date="2021-07" db="EMBL/GenBank/DDBJ databases">
        <authorList>
            <person name="Imarazene B."/>
            <person name="Zahm M."/>
            <person name="Klopp C."/>
            <person name="Cabau C."/>
            <person name="Beille S."/>
            <person name="Jouanno E."/>
            <person name="Castinel A."/>
            <person name="Lluch J."/>
            <person name="Gil L."/>
            <person name="Kuchtly C."/>
            <person name="Lopez Roques C."/>
            <person name="Donnadieu C."/>
            <person name="Parrinello H."/>
            <person name="Journot L."/>
            <person name="Du K."/>
            <person name="Schartl M."/>
            <person name="Retaux S."/>
            <person name="Guiguen Y."/>
        </authorList>
    </citation>
    <scope>NUCLEOTIDE SEQUENCE [LARGE SCALE GENOMIC DNA]</scope>
    <source>
        <strain evidence="2">Pach_M1</strain>
        <tissue evidence="2">Testis</tissue>
    </source>
</reference>
<dbReference type="EMBL" id="JAICCE010000003">
    <property type="protein sequence ID" value="KAG9279435.1"/>
    <property type="molecule type" value="Genomic_DNA"/>
</dbReference>
<proteinExistence type="predicted"/>
<evidence type="ECO:0000313" key="3">
    <source>
        <dbReference type="Proteomes" id="UP000752171"/>
    </source>
</evidence>